<dbReference type="GO" id="GO:0030688">
    <property type="term" value="C:preribosome, small subunit precursor"/>
    <property type="evidence" value="ECO:0007669"/>
    <property type="project" value="TreeGrafter"/>
</dbReference>
<feature type="region of interest" description="Disordered" evidence="2">
    <location>
        <begin position="280"/>
        <end position="301"/>
    </location>
</feature>
<organism evidence="3 4">
    <name type="scientific">Papaver somniferum</name>
    <name type="common">Opium poppy</name>
    <dbReference type="NCBI Taxonomy" id="3469"/>
    <lineage>
        <taxon>Eukaryota</taxon>
        <taxon>Viridiplantae</taxon>
        <taxon>Streptophyta</taxon>
        <taxon>Embryophyta</taxon>
        <taxon>Tracheophyta</taxon>
        <taxon>Spermatophyta</taxon>
        <taxon>Magnoliopsida</taxon>
        <taxon>Ranunculales</taxon>
        <taxon>Papaveraceae</taxon>
        <taxon>Papaveroideae</taxon>
        <taxon>Papaver</taxon>
    </lineage>
</organism>
<feature type="compositionally biased region" description="Acidic residues" evidence="2">
    <location>
        <begin position="243"/>
        <end position="254"/>
    </location>
</feature>
<gene>
    <name evidence="3" type="ORF">C5167_010234</name>
</gene>
<dbReference type="Gramene" id="RZC66545">
    <property type="protein sequence ID" value="RZC66545"/>
    <property type="gene ID" value="C5167_010234"/>
</dbReference>
<sequence>MGKKKFIDKKKSAVFQLHARDTSDPNYGDGPGGDRVFVRVDNNPYENPIFEDANEDGDENLVPNPINTSVSTSNLPVSVRKEILELGLPDDGYNYLAHLREIKNTGAGTAYYQNSKAKLDEVPHDVKAYDASRVRVLEVGETEPSDDSIYKVAAKTVGVKVQRAVDEEVAALLADNDLSRFESDDEDLELEEDFVLKANLPGEGEEEDEEIVFDKKINEQPEVIKRQYVDSSELLHSAGVFDDADDDEFDMEPQTDEKPRAPRFLDEQFDLLTLKEYATDSDNNKDDVYEGSGYGDSESEEVPLAAKLNNPFLDQEIEKLDFDLAYKVPADYVHGNEGSNCEKLKDSAADLIRRCAEYGQKFDDESYDKEDVVIWEESSEESEEFDCESVISTYTNLENHPGKIEAPVSTRRKKRLADAPAAIPSNGAHGIILKGREKLPVDYLPHSKKVVAEKVTKVPGLKSELYKRKPHGEESKEEKKERKSAVKEERREARKAKKELRVVYKSETQKAQRVAAVCGPSSIHLMQGYNRAQ</sequence>
<comment type="similarity">
    <text evidence="1">Belongs to the LTV1 family.</text>
</comment>
<dbReference type="EMBL" id="CM010720">
    <property type="protein sequence ID" value="RZC66545.1"/>
    <property type="molecule type" value="Genomic_DNA"/>
</dbReference>
<dbReference type="GO" id="GO:0042274">
    <property type="term" value="P:ribosomal small subunit biogenesis"/>
    <property type="evidence" value="ECO:0007669"/>
    <property type="project" value="InterPro"/>
</dbReference>
<evidence type="ECO:0008006" key="5">
    <source>
        <dbReference type="Google" id="ProtNLM"/>
    </source>
</evidence>
<accession>A0A4Y7K3J5</accession>
<evidence type="ECO:0000313" key="3">
    <source>
        <dbReference type="EMBL" id="RZC66545.1"/>
    </source>
</evidence>
<dbReference type="Proteomes" id="UP000316621">
    <property type="component" value="Chromosome 6"/>
</dbReference>
<dbReference type="PANTHER" id="PTHR21531:SF0">
    <property type="entry name" value="PROTEIN LTV1 HOMOLOG"/>
    <property type="match status" value="1"/>
</dbReference>
<evidence type="ECO:0000256" key="1">
    <source>
        <dbReference type="ARBA" id="ARBA00009078"/>
    </source>
</evidence>
<dbReference type="AlphaFoldDB" id="A0A4Y7K3J5"/>
<dbReference type="GO" id="GO:0005634">
    <property type="term" value="C:nucleus"/>
    <property type="evidence" value="ECO:0007669"/>
    <property type="project" value="TreeGrafter"/>
</dbReference>
<reference evidence="3 4" key="1">
    <citation type="journal article" date="2018" name="Science">
        <title>The opium poppy genome and morphinan production.</title>
        <authorList>
            <person name="Guo L."/>
            <person name="Winzer T."/>
            <person name="Yang X."/>
            <person name="Li Y."/>
            <person name="Ning Z."/>
            <person name="He Z."/>
            <person name="Teodor R."/>
            <person name="Lu Y."/>
            <person name="Bowser T.A."/>
            <person name="Graham I.A."/>
            <person name="Ye K."/>
        </authorList>
    </citation>
    <scope>NUCLEOTIDE SEQUENCE [LARGE SCALE GENOMIC DNA]</scope>
    <source>
        <strain evidence="4">cv. HN1</strain>
        <tissue evidence="3">Leaves</tissue>
    </source>
</reference>
<proteinExistence type="inferred from homology"/>
<feature type="region of interest" description="Disordered" evidence="2">
    <location>
        <begin position="243"/>
        <end position="263"/>
    </location>
</feature>
<protein>
    <recommendedName>
        <fullName evidence="5">Protein LTV1 homolog</fullName>
    </recommendedName>
</protein>
<dbReference type="GO" id="GO:0005829">
    <property type="term" value="C:cytosol"/>
    <property type="evidence" value="ECO:0007669"/>
    <property type="project" value="TreeGrafter"/>
</dbReference>
<keyword evidence="4" id="KW-1185">Reference proteome</keyword>
<dbReference type="InterPro" id="IPR007307">
    <property type="entry name" value="Ltv1"/>
</dbReference>
<name>A0A4Y7K3J5_PAPSO</name>
<feature type="compositionally biased region" description="Basic and acidic residues" evidence="2">
    <location>
        <begin position="464"/>
        <end position="492"/>
    </location>
</feature>
<dbReference type="GO" id="GO:0000056">
    <property type="term" value="P:ribosomal small subunit export from nucleus"/>
    <property type="evidence" value="ECO:0007669"/>
    <property type="project" value="TreeGrafter"/>
</dbReference>
<dbReference type="STRING" id="3469.A0A4Y7K3J5"/>
<evidence type="ECO:0000313" key="4">
    <source>
        <dbReference type="Proteomes" id="UP000316621"/>
    </source>
</evidence>
<dbReference type="PANTHER" id="PTHR21531">
    <property type="entry name" value="LOW-TEMPERATURE VIABILITY PROTEIN LTV1-RELATED"/>
    <property type="match status" value="1"/>
</dbReference>
<evidence type="ECO:0000256" key="2">
    <source>
        <dbReference type="SAM" id="MobiDB-lite"/>
    </source>
</evidence>
<dbReference type="OMA" id="HYVRERM"/>
<feature type="region of interest" description="Disordered" evidence="2">
    <location>
        <begin position="461"/>
        <end position="498"/>
    </location>
</feature>